<gene>
    <name evidence="3" type="ORF">M6B38_166095</name>
</gene>
<feature type="region of interest" description="Disordered" evidence="1">
    <location>
        <begin position="230"/>
        <end position="262"/>
    </location>
</feature>
<dbReference type="PANTHER" id="PTHR46483">
    <property type="entry name" value="PHOSPHOLIPASE A1 PLIP2, CHLOROPLASTIC"/>
    <property type="match status" value="1"/>
</dbReference>
<accession>A0AAX6EXV6</accession>
<evidence type="ECO:0000256" key="1">
    <source>
        <dbReference type="SAM" id="MobiDB-lite"/>
    </source>
</evidence>
<feature type="domain" description="Fungal lipase-type" evidence="2">
    <location>
        <begin position="313"/>
        <end position="450"/>
    </location>
</feature>
<dbReference type="PANTHER" id="PTHR46483:SF4">
    <property type="entry name" value="PHOSPHOLIPASE A1 PLIP2, CHLOROPLASTIC"/>
    <property type="match status" value="1"/>
</dbReference>
<name>A0AAX6EXV6_IRIPA</name>
<feature type="region of interest" description="Disordered" evidence="1">
    <location>
        <begin position="1"/>
        <end position="23"/>
    </location>
</feature>
<reference evidence="3" key="1">
    <citation type="journal article" date="2023" name="GigaByte">
        <title>Genome assembly of the bearded iris, Iris pallida Lam.</title>
        <authorList>
            <person name="Bruccoleri R.E."/>
            <person name="Oakeley E.J."/>
            <person name="Faust A.M.E."/>
            <person name="Altorfer M."/>
            <person name="Dessus-Babus S."/>
            <person name="Burckhardt D."/>
            <person name="Oertli M."/>
            <person name="Naumann U."/>
            <person name="Petersen F."/>
            <person name="Wong J."/>
        </authorList>
    </citation>
    <scope>NUCLEOTIDE SEQUENCE</scope>
    <source>
        <strain evidence="3">GSM-AAB239-AS_SAM_17_03QT</strain>
    </source>
</reference>
<dbReference type="EMBL" id="JANAVB010033219">
    <property type="protein sequence ID" value="KAJ6808884.1"/>
    <property type="molecule type" value="Genomic_DNA"/>
</dbReference>
<dbReference type="InterPro" id="IPR002921">
    <property type="entry name" value="Fungal_lipase-type"/>
</dbReference>
<dbReference type="CDD" id="cd00519">
    <property type="entry name" value="Lipase_3"/>
    <property type="match status" value="1"/>
</dbReference>
<dbReference type="Proteomes" id="UP001140949">
    <property type="component" value="Unassembled WGS sequence"/>
</dbReference>
<dbReference type="GO" id="GO:0006629">
    <property type="term" value="P:lipid metabolic process"/>
    <property type="evidence" value="ECO:0007669"/>
    <property type="project" value="InterPro"/>
</dbReference>
<sequence length="677" mass="74096">MGTLRFTRGLPPPPAVSSAGSHHHHLPAVHVSASAVPKADPSEVASVDARRKGNWVLKILRVNSLWAKGREREKDVSGVLVPEPDAGADADADADTCVGCSDVCPVDDPELGEEEKSASFDRSSFSRLLRRVSMVELEVYAKMSYLGFMAYHIPKIKPASLLKHYGLRFVTSSLEKKTQNLSAEEEQSPPKINTKRKERCPEGEGGKPSETGYRLSPSAAYHTVASAASYLQSQTRSTTPSRTPIAENDQSEDRGGASSSDMASFVATTNSITAVVAGEEEMKEAVAKDLNSPNSSPSEWFICDDDESSTRYFVIQGSDSMASWQANLLFEPIQFEGLDILVHRGIYEAAKGIYPQMLPEIRAHLESRGSSATLRFTGHSLGGSLSLLVSLMLLIRGEAPISALLPVITFGSPTIMCGGDHLLRKLGLPESHVQAITMHRDIVPRAFSCNYPDHLARILKAINKNFRGHPCLNKQKMLYAPLGKLLILQPEEKFSPHHDFLPPGSGLYLLDYPSSDPAGSARLLQAARTAYLNTPHPLEVLSDRSAYGSSGAVHRDHDMQAYVRSVRGVFRQELKLIRKAKREHRRLLWRPLVTTEGLHFSVLGQRSATLASSSAGRHHFSFMGVFVGGKETLKRVGKILESRVHILVVLLFPARLLVMGTLSMIKLGRVGFQLASS</sequence>
<dbReference type="AlphaFoldDB" id="A0AAX6EXV6"/>
<proteinExistence type="predicted"/>
<dbReference type="SUPFAM" id="SSF53474">
    <property type="entry name" value="alpha/beta-Hydrolases"/>
    <property type="match status" value="1"/>
</dbReference>
<reference evidence="3" key="2">
    <citation type="submission" date="2023-04" db="EMBL/GenBank/DDBJ databases">
        <authorList>
            <person name="Bruccoleri R.E."/>
            <person name="Oakeley E.J."/>
            <person name="Faust A.-M."/>
            <person name="Dessus-Babus S."/>
            <person name="Altorfer M."/>
            <person name="Burckhardt D."/>
            <person name="Oertli M."/>
            <person name="Naumann U."/>
            <person name="Petersen F."/>
            <person name="Wong J."/>
        </authorList>
    </citation>
    <scope>NUCLEOTIDE SEQUENCE</scope>
    <source>
        <strain evidence="3">GSM-AAB239-AS_SAM_17_03QT</strain>
        <tissue evidence="3">Leaf</tissue>
    </source>
</reference>
<evidence type="ECO:0000313" key="3">
    <source>
        <dbReference type="EMBL" id="KAJ6808884.1"/>
    </source>
</evidence>
<dbReference type="InterPro" id="IPR029058">
    <property type="entry name" value="AB_hydrolase_fold"/>
</dbReference>
<feature type="region of interest" description="Disordered" evidence="1">
    <location>
        <begin position="177"/>
        <end position="214"/>
    </location>
</feature>
<protein>
    <recommendedName>
        <fullName evidence="2">Fungal lipase-type domain-containing protein</fullName>
    </recommendedName>
</protein>
<dbReference type="InterPro" id="IPR043367">
    <property type="entry name" value="PLIP1/2/3"/>
</dbReference>
<evidence type="ECO:0000259" key="2">
    <source>
        <dbReference type="Pfam" id="PF01764"/>
    </source>
</evidence>
<evidence type="ECO:0000313" key="4">
    <source>
        <dbReference type="Proteomes" id="UP001140949"/>
    </source>
</evidence>
<organism evidence="3 4">
    <name type="scientific">Iris pallida</name>
    <name type="common">Sweet iris</name>
    <dbReference type="NCBI Taxonomy" id="29817"/>
    <lineage>
        <taxon>Eukaryota</taxon>
        <taxon>Viridiplantae</taxon>
        <taxon>Streptophyta</taxon>
        <taxon>Embryophyta</taxon>
        <taxon>Tracheophyta</taxon>
        <taxon>Spermatophyta</taxon>
        <taxon>Magnoliopsida</taxon>
        <taxon>Liliopsida</taxon>
        <taxon>Asparagales</taxon>
        <taxon>Iridaceae</taxon>
        <taxon>Iridoideae</taxon>
        <taxon>Irideae</taxon>
        <taxon>Iris</taxon>
    </lineage>
</organism>
<keyword evidence="4" id="KW-1185">Reference proteome</keyword>
<feature type="compositionally biased region" description="Low complexity" evidence="1">
    <location>
        <begin position="232"/>
        <end position="244"/>
    </location>
</feature>
<comment type="caution">
    <text evidence="3">The sequence shown here is derived from an EMBL/GenBank/DDBJ whole genome shotgun (WGS) entry which is preliminary data.</text>
</comment>
<dbReference type="GO" id="GO:0008970">
    <property type="term" value="F:phospholipase A1 activity"/>
    <property type="evidence" value="ECO:0007669"/>
    <property type="project" value="InterPro"/>
</dbReference>
<dbReference type="Pfam" id="PF01764">
    <property type="entry name" value="Lipase_3"/>
    <property type="match status" value="1"/>
</dbReference>
<dbReference type="Gene3D" id="3.40.50.1820">
    <property type="entry name" value="alpha/beta hydrolase"/>
    <property type="match status" value="1"/>
</dbReference>